<dbReference type="InterPro" id="IPR033656">
    <property type="entry name" value="HisRS_anticodon"/>
</dbReference>
<dbReference type="InterPro" id="IPR015807">
    <property type="entry name" value="His-tRNA-ligase"/>
</dbReference>
<feature type="binding site" evidence="9">
    <location>
        <begin position="260"/>
        <end position="261"/>
    </location>
    <ligand>
        <name>L-histidine</name>
        <dbReference type="ChEBI" id="CHEBI:57595"/>
    </ligand>
</feature>
<dbReference type="Pfam" id="PF03129">
    <property type="entry name" value="HGTP_anticodon"/>
    <property type="match status" value="1"/>
</dbReference>
<feature type="binding site" evidence="9">
    <location>
        <position position="129"/>
    </location>
    <ligand>
        <name>L-histidine</name>
        <dbReference type="ChEBI" id="CHEBI:57595"/>
    </ligand>
</feature>
<keyword evidence="6 8" id="KW-0030">Aminoacyl-tRNA synthetase</keyword>
<dbReference type="NCBIfam" id="TIGR00442">
    <property type="entry name" value="hisS"/>
    <property type="match status" value="1"/>
</dbReference>
<evidence type="ECO:0000256" key="1">
    <source>
        <dbReference type="ARBA" id="ARBA00008226"/>
    </source>
</evidence>
<comment type="subcellular location">
    <subcellularLocation>
        <location evidence="8">Cytoplasm</location>
    </subcellularLocation>
</comment>
<evidence type="ECO:0000256" key="4">
    <source>
        <dbReference type="ARBA" id="ARBA00022840"/>
    </source>
</evidence>
<dbReference type="Pfam" id="PF13393">
    <property type="entry name" value="tRNA-synt_His"/>
    <property type="match status" value="1"/>
</dbReference>
<dbReference type="AlphaFoldDB" id="A0A1G1Y692"/>
<dbReference type="HAMAP" id="MF_00127">
    <property type="entry name" value="His_tRNA_synth"/>
    <property type="match status" value="1"/>
</dbReference>
<comment type="caution">
    <text evidence="11">The sequence shown here is derived from an EMBL/GenBank/DDBJ whole genome shotgun (WGS) entry which is preliminary data.</text>
</comment>
<dbReference type="PANTHER" id="PTHR43707">
    <property type="entry name" value="HISTIDYL-TRNA SYNTHETASE"/>
    <property type="match status" value="1"/>
</dbReference>
<comment type="subunit">
    <text evidence="8">Homodimer.</text>
</comment>
<dbReference type="InterPro" id="IPR006195">
    <property type="entry name" value="aa-tRNA-synth_II"/>
</dbReference>
<dbReference type="Gene3D" id="3.40.50.800">
    <property type="entry name" value="Anticodon-binding domain"/>
    <property type="match status" value="1"/>
</dbReference>
<reference evidence="11 12" key="1">
    <citation type="journal article" date="2016" name="Nat. Commun.">
        <title>Thousands of microbial genomes shed light on interconnected biogeochemical processes in an aquifer system.</title>
        <authorList>
            <person name="Anantharaman K."/>
            <person name="Brown C.T."/>
            <person name="Hug L.A."/>
            <person name="Sharon I."/>
            <person name="Castelle C.J."/>
            <person name="Probst A.J."/>
            <person name="Thomas B.C."/>
            <person name="Singh A."/>
            <person name="Wilkins M.J."/>
            <person name="Karaoz U."/>
            <person name="Brodie E.L."/>
            <person name="Williams K.H."/>
            <person name="Hubbard S.S."/>
            <person name="Banfield J.F."/>
        </authorList>
    </citation>
    <scope>NUCLEOTIDE SEQUENCE [LARGE SCALE GENOMIC DNA]</scope>
</reference>
<dbReference type="InterPro" id="IPR045864">
    <property type="entry name" value="aa-tRNA-synth_II/BPL/LPL"/>
</dbReference>
<evidence type="ECO:0000259" key="10">
    <source>
        <dbReference type="PROSITE" id="PS50862"/>
    </source>
</evidence>
<feature type="binding site" evidence="9">
    <location>
        <position position="125"/>
    </location>
    <ligand>
        <name>L-histidine</name>
        <dbReference type="ChEBI" id="CHEBI:57595"/>
    </ligand>
</feature>
<evidence type="ECO:0000256" key="2">
    <source>
        <dbReference type="ARBA" id="ARBA00022598"/>
    </source>
</evidence>
<evidence type="ECO:0000256" key="5">
    <source>
        <dbReference type="ARBA" id="ARBA00022917"/>
    </source>
</evidence>
<dbReference type="InterPro" id="IPR004516">
    <property type="entry name" value="HisRS/HisZ"/>
</dbReference>
<feature type="binding site" evidence="9">
    <location>
        <position position="111"/>
    </location>
    <ligand>
        <name>L-histidine</name>
        <dbReference type="ChEBI" id="CHEBI:57595"/>
    </ligand>
</feature>
<dbReference type="CDD" id="cd00773">
    <property type="entry name" value="HisRS-like_core"/>
    <property type="match status" value="1"/>
</dbReference>
<evidence type="ECO:0000256" key="3">
    <source>
        <dbReference type="ARBA" id="ARBA00022741"/>
    </source>
</evidence>
<dbReference type="SUPFAM" id="SSF52954">
    <property type="entry name" value="Class II aaRS ABD-related"/>
    <property type="match status" value="1"/>
</dbReference>
<dbReference type="CDD" id="cd00859">
    <property type="entry name" value="HisRS_anticodon"/>
    <property type="match status" value="1"/>
</dbReference>
<gene>
    <name evidence="8" type="primary">hisS</name>
    <name evidence="11" type="ORF">A2840_01855</name>
</gene>
<dbReference type="Gene3D" id="3.30.930.10">
    <property type="entry name" value="Bira Bifunctional Protein, Domain 2"/>
    <property type="match status" value="1"/>
</dbReference>
<sequence>MPHALRGFKDILPEDQLYWAYLRRVAADFAGSYGFGQIDLPLLEDTSLFVRSIGKDTDIVDREMFTFTDKNEGSVTLRPEFTAAVARAYISHGMFNKPQPVKLFQVGPVFRRERPQSGRLRQFNQIGFEAIGDSSPVIDAQLISIVHSFFQKIGLSGVRIQVNSIGTPKVRKIYEQELVTYFRSKRKLLSEEAKQKLKKNPLRLLDSKDELLEALRADAPQIIDWLDDESKAHFMKVIEYLDGLDIPYILNPYLVRGLDYYTHTVFEVWSGDESAGAQSALGGGGRYDGLIELLGGRPTPAAGFAIGVERIISELKKLEVKIPTTVGPKVFLAQIGDQAKIKAMQLFDKLRAEKIKVAESFTKDSLKNQLELANRVGARYVLIIGQKEVVDGTILIRDMESGVQEVVDLNKTISEIKKKLANGK</sequence>
<dbReference type="GO" id="GO:0005524">
    <property type="term" value="F:ATP binding"/>
    <property type="evidence" value="ECO:0007669"/>
    <property type="project" value="UniProtKB-UniRule"/>
</dbReference>
<dbReference type="Proteomes" id="UP000178385">
    <property type="component" value="Unassembled WGS sequence"/>
</dbReference>
<evidence type="ECO:0000256" key="7">
    <source>
        <dbReference type="ARBA" id="ARBA00047639"/>
    </source>
</evidence>
<accession>A0A1G1Y692</accession>
<proteinExistence type="inferred from homology"/>
<keyword evidence="3 8" id="KW-0547">Nucleotide-binding</keyword>
<protein>
    <recommendedName>
        <fullName evidence="8">Histidine--tRNA ligase</fullName>
        <ecNumber evidence="8">6.1.1.21</ecNumber>
    </recommendedName>
    <alternativeName>
        <fullName evidence="8">Histidyl-tRNA synthetase</fullName>
        <shortName evidence="8">HisRS</shortName>
    </alternativeName>
</protein>
<dbReference type="EC" id="6.1.1.21" evidence="8"/>
<dbReference type="EMBL" id="MHIG01000013">
    <property type="protein sequence ID" value="OGY47336.1"/>
    <property type="molecule type" value="Genomic_DNA"/>
</dbReference>
<evidence type="ECO:0000313" key="12">
    <source>
        <dbReference type="Proteomes" id="UP000178385"/>
    </source>
</evidence>
<dbReference type="GO" id="GO:0006427">
    <property type="term" value="P:histidyl-tRNA aminoacylation"/>
    <property type="evidence" value="ECO:0007669"/>
    <property type="project" value="UniProtKB-UniRule"/>
</dbReference>
<dbReference type="InterPro" id="IPR004154">
    <property type="entry name" value="Anticodon-bd"/>
</dbReference>
<keyword evidence="8" id="KW-0963">Cytoplasm</keyword>
<organism evidence="11 12">
    <name type="scientific">Candidatus Buchananbacteria bacterium RIFCSPHIGHO2_01_FULL_47_11b</name>
    <dbReference type="NCBI Taxonomy" id="1797537"/>
    <lineage>
        <taxon>Bacteria</taxon>
        <taxon>Candidatus Buchananiibacteriota</taxon>
    </lineage>
</organism>
<keyword evidence="5 8" id="KW-0648">Protein biosynthesis</keyword>
<dbReference type="InterPro" id="IPR041715">
    <property type="entry name" value="HisRS-like_core"/>
</dbReference>
<dbReference type="InterPro" id="IPR036621">
    <property type="entry name" value="Anticodon-bd_dom_sf"/>
</dbReference>
<dbReference type="SUPFAM" id="SSF55681">
    <property type="entry name" value="Class II aaRS and biotin synthetases"/>
    <property type="match status" value="1"/>
</dbReference>
<evidence type="ECO:0000256" key="9">
    <source>
        <dbReference type="PIRSR" id="PIRSR001549-1"/>
    </source>
</evidence>
<dbReference type="PROSITE" id="PS50862">
    <property type="entry name" value="AA_TRNA_LIGASE_II"/>
    <property type="match status" value="1"/>
</dbReference>
<dbReference type="GO" id="GO:0004821">
    <property type="term" value="F:histidine-tRNA ligase activity"/>
    <property type="evidence" value="ECO:0007669"/>
    <property type="project" value="UniProtKB-UniRule"/>
</dbReference>
<name>A0A1G1Y692_9BACT</name>
<dbReference type="GO" id="GO:0005737">
    <property type="term" value="C:cytoplasm"/>
    <property type="evidence" value="ECO:0007669"/>
    <property type="project" value="UniProtKB-SubCell"/>
</dbReference>
<comment type="catalytic activity">
    <reaction evidence="7 8">
        <text>tRNA(His) + L-histidine + ATP = L-histidyl-tRNA(His) + AMP + diphosphate + H(+)</text>
        <dbReference type="Rhea" id="RHEA:17313"/>
        <dbReference type="Rhea" id="RHEA-COMP:9665"/>
        <dbReference type="Rhea" id="RHEA-COMP:9689"/>
        <dbReference type="ChEBI" id="CHEBI:15378"/>
        <dbReference type="ChEBI" id="CHEBI:30616"/>
        <dbReference type="ChEBI" id="CHEBI:33019"/>
        <dbReference type="ChEBI" id="CHEBI:57595"/>
        <dbReference type="ChEBI" id="CHEBI:78442"/>
        <dbReference type="ChEBI" id="CHEBI:78527"/>
        <dbReference type="ChEBI" id="CHEBI:456215"/>
        <dbReference type="EC" id="6.1.1.21"/>
    </reaction>
</comment>
<evidence type="ECO:0000256" key="6">
    <source>
        <dbReference type="ARBA" id="ARBA00023146"/>
    </source>
</evidence>
<feature type="binding site" evidence="9">
    <location>
        <position position="256"/>
    </location>
    <ligand>
        <name>L-histidine</name>
        <dbReference type="ChEBI" id="CHEBI:57595"/>
    </ligand>
</feature>
<dbReference type="PIRSF" id="PIRSF001549">
    <property type="entry name" value="His-tRNA_synth"/>
    <property type="match status" value="1"/>
</dbReference>
<feature type="binding site" evidence="9">
    <location>
        <begin position="80"/>
        <end position="82"/>
    </location>
    <ligand>
        <name>L-histidine</name>
        <dbReference type="ChEBI" id="CHEBI:57595"/>
    </ligand>
</feature>
<keyword evidence="4 8" id="KW-0067">ATP-binding</keyword>
<dbReference type="PANTHER" id="PTHR43707:SF1">
    <property type="entry name" value="HISTIDINE--TRNA LIGASE, MITOCHONDRIAL-RELATED"/>
    <property type="match status" value="1"/>
</dbReference>
<comment type="similarity">
    <text evidence="1 8">Belongs to the class-II aminoacyl-tRNA synthetase family.</text>
</comment>
<evidence type="ECO:0000313" key="11">
    <source>
        <dbReference type="EMBL" id="OGY47336.1"/>
    </source>
</evidence>
<keyword evidence="2 8" id="KW-0436">Ligase</keyword>
<feature type="domain" description="Aminoacyl-transfer RNA synthetases class-II family profile" evidence="10">
    <location>
        <begin position="1"/>
        <end position="323"/>
    </location>
</feature>
<evidence type="ECO:0000256" key="8">
    <source>
        <dbReference type="HAMAP-Rule" id="MF_00127"/>
    </source>
</evidence>